<dbReference type="Gene3D" id="3.10.450.50">
    <property type="match status" value="1"/>
</dbReference>
<evidence type="ECO:0000313" key="4">
    <source>
        <dbReference type="Proteomes" id="UP000746690"/>
    </source>
</evidence>
<dbReference type="EMBL" id="JABBHF010000007">
    <property type="protein sequence ID" value="NMH88590.1"/>
    <property type="molecule type" value="Genomic_DNA"/>
</dbReference>
<accession>A0ABX1RYC6</accession>
<evidence type="ECO:0000256" key="1">
    <source>
        <dbReference type="SAM" id="SignalP"/>
    </source>
</evidence>
<gene>
    <name evidence="3" type="ORF">HHX25_13840</name>
</gene>
<dbReference type="InterPro" id="IPR027843">
    <property type="entry name" value="DUF4440"/>
</dbReference>
<dbReference type="RefSeq" id="WP_169674683.1">
    <property type="nucleotide sequence ID" value="NZ_JABBHF010000007.1"/>
</dbReference>
<reference evidence="3 4" key="1">
    <citation type="submission" date="2020-04" db="EMBL/GenBank/DDBJ databases">
        <title>A Flavivirga sp. nov.</title>
        <authorList>
            <person name="Sun X."/>
        </authorList>
    </citation>
    <scope>NUCLEOTIDE SEQUENCE [LARGE SCALE GENOMIC DNA]</scope>
    <source>
        <strain evidence="3 4">Y03</strain>
    </source>
</reference>
<feature type="chain" id="PRO_5045578971" evidence="1">
    <location>
        <begin position="26"/>
        <end position="261"/>
    </location>
</feature>
<evidence type="ECO:0000313" key="3">
    <source>
        <dbReference type="EMBL" id="NMH88590.1"/>
    </source>
</evidence>
<name>A0ABX1RYC6_9FLAO</name>
<evidence type="ECO:0000259" key="2">
    <source>
        <dbReference type="Pfam" id="PF14534"/>
    </source>
</evidence>
<sequence>MTKIKTTILLLVVFLLATTISNSQNQNNTNKELQAIISYHDSIFWKGFNSCNLNILKKYVSDDLEFYHDKNGLTKGAEAFLKISEKNLCSSKNNWKLRREAVQSSIKIYPINNYGGIISGNHLFYITENNKPECLDGVAKFTHIWQLKDGLWKMTRVLSYNHKAPPQNTDKKEISLTYELLDSLIGKYLASNKETITITRKKSMLQIKAGKMLATAYPQSESLFFSKERPLTFEFIKNSSGKVTKMVVREKGNIVEEAVKK</sequence>
<dbReference type="Pfam" id="PF14534">
    <property type="entry name" value="DUF4440"/>
    <property type="match status" value="1"/>
</dbReference>
<feature type="domain" description="DUF4440" evidence="2">
    <location>
        <begin position="42"/>
        <end position="154"/>
    </location>
</feature>
<feature type="signal peptide" evidence="1">
    <location>
        <begin position="1"/>
        <end position="25"/>
    </location>
</feature>
<dbReference type="SUPFAM" id="SSF54427">
    <property type="entry name" value="NTF2-like"/>
    <property type="match status" value="1"/>
</dbReference>
<keyword evidence="4" id="KW-1185">Reference proteome</keyword>
<organism evidence="3 4">
    <name type="scientific">Flavivirga algicola</name>
    <dbReference type="NCBI Taxonomy" id="2729136"/>
    <lineage>
        <taxon>Bacteria</taxon>
        <taxon>Pseudomonadati</taxon>
        <taxon>Bacteroidota</taxon>
        <taxon>Flavobacteriia</taxon>
        <taxon>Flavobacteriales</taxon>
        <taxon>Flavobacteriaceae</taxon>
        <taxon>Flavivirga</taxon>
    </lineage>
</organism>
<keyword evidence="1" id="KW-0732">Signal</keyword>
<protein>
    <submittedName>
        <fullName evidence="3">Nuclear transport factor 2 family protein</fullName>
    </submittedName>
</protein>
<proteinExistence type="predicted"/>
<dbReference type="Proteomes" id="UP000746690">
    <property type="component" value="Unassembled WGS sequence"/>
</dbReference>
<dbReference type="InterPro" id="IPR032710">
    <property type="entry name" value="NTF2-like_dom_sf"/>
</dbReference>
<comment type="caution">
    <text evidence="3">The sequence shown here is derived from an EMBL/GenBank/DDBJ whole genome shotgun (WGS) entry which is preliminary data.</text>
</comment>